<feature type="transmembrane region" description="Helical" evidence="8">
    <location>
        <begin position="276"/>
        <end position="298"/>
    </location>
</feature>
<feature type="domain" description="Citrate transporter-like" evidence="9">
    <location>
        <begin position="16"/>
        <end position="366"/>
    </location>
</feature>
<comment type="caution">
    <text evidence="10">The sequence shown here is derived from an EMBL/GenBank/DDBJ whole genome shotgun (WGS) entry which is preliminary data.</text>
</comment>
<evidence type="ECO:0000313" key="10">
    <source>
        <dbReference type="EMBL" id="PIR76146.1"/>
    </source>
</evidence>
<dbReference type="InterPro" id="IPR004680">
    <property type="entry name" value="Cit_transptr-like_dom"/>
</dbReference>
<feature type="transmembrane region" description="Helical" evidence="8">
    <location>
        <begin position="115"/>
        <end position="131"/>
    </location>
</feature>
<keyword evidence="4" id="KW-1003">Cell membrane</keyword>
<feature type="transmembrane region" description="Helical" evidence="8">
    <location>
        <begin position="136"/>
        <end position="153"/>
    </location>
</feature>
<feature type="transmembrane region" description="Helical" evidence="8">
    <location>
        <begin position="91"/>
        <end position="109"/>
    </location>
</feature>
<dbReference type="InterPro" id="IPR000802">
    <property type="entry name" value="Arsenical_pump_ArsB"/>
</dbReference>
<keyword evidence="5 8" id="KW-0812">Transmembrane</keyword>
<evidence type="ECO:0000256" key="7">
    <source>
        <dbReference type="ARBA" id="ARBA00023136"/>
    </source>
</evidence>
<proteinExistence type="inferred from homology"/>
<gene>
    <name evidence="10" type="ORF">COU32_03535</name>
</gene>
<accession>A0A2H0TX93</accession>
<sequence>MQTLTIIALAIFLLSYVVIISEKIHRTVVALSGAALMVLLGILTQDQALEGIDFNTLGLLIGMMVIVGIAKESGMFQYVAIRAAKVAKGKPIAIFLLLGLITGVFSAFLDNVTTVFLMVPVTFVITNNLRIDPKAYLIGIILFSNIGGAATLIGDPPNILIGSASGLTFNDFLFNLGPVALLSFLTVMGILLIKYRHAFVTTDEHRANIMKFNPREALTDIPLLIKSLIVFALVFVGFLTHAVTHIEVATLALAGAALLLLLTLNDPEDHLREVEWGTIFFFAGLFVLVTGIERVGIIEAAANWMLSVTAGNLTITTFAILWGSAIASAIVDNIPFVATMIPLVKEISMAGHIVDPAPLWWALAIGADFGGNATIIGASANVVVKGMAEKAGHHIGFFEYMKVAVPVTLLVLLVSSAYIFLRYLV</sequence>
<feature type="transmembrane region" description="Helical" evidence="8">
    <location>
        <begin position="217"/>
        <end position="239"/>
    </location>
</feature>
<dbReference type="Proteomes" id="UP000231530">
    <property type="component" value="Unassembled WGS sequence"/>
</dbReference>
<dbReference type="PRINTS" id="PR00758">
    <property type="entry name" value="ARSENICPUMP"/>
</dbReference>
<protein>
    <recommendedName>
        <fullName evidence="9">Citrate transporter-like domain-containing protein</fullName>
    </recommendedName>
</protein>
<evidence type="ECO:0000256" key="5">
    <source>
        <dbReference type="ARBA" id="ARBA00022692"/>
    </source>
</evidence>
<feature type="transmembrane region" description="Helical" evidence="8">
    <location>
        <begin position="360"/>
        <end position="383"/>
    </location>
</feature>
<feature type="transmembrane region" description="Helical" evidence="8">
    <location>
        <begin position="173"/>
        <end position="196"/>
    </location>
</feature>
<keyword evidence="7 8" id="KW-0472">Membrane</keyword>
<dbReference type="GO" id="GO:0005886">
    <property type="term" value="C:plasma membrane"/>
    <property type="evidence" value="ECO:0007669"/>
    <property type="project" value="UniProtKB-SubCell"/>
</dbReference>
<organism evidence="10 11">
    <name type="scientific">Candidatus Magasanikbacteria bacterium CG10_big_fil_rev_8_21_14_0_10_42_10</name>
    <dbReference type="NCBI Taxonomy" id="1974649"/>
    <lineage>
        <taxon>Bacteria</taxon>
        <taxon>Candidatus Magasanikiibacteriota</taxon>
    </lineage>
</organism>
<comment type="similarity">
    <text evidence="2">Belongs to the CitM (TC 2.A.11) transporter family.</text>
</comment>
<evidence type="ECO:0000256" key="8">
    <source>
        <dbReference type="SAM" id="Phobius"/>
    </source>
</evidence>
<evidence type="ECO:0000256" key="3">
    <source>
        <dbReference type="ARBA" id="ARBA00022448"/>
    </source>
</evidence>
<comment type="subcellular location">
    <subcellularLocation>
        <location evidence="1">Cell membrane</location>
        <topology evidence="1">Multi-pass membrane protein</topology>
    </subcellularLocation>
</comment>
<evidence type="ECO:0000256" key="2">
    <source>
        <dbReference type="ARBA" id="ARBA00009843"/>
    </source>
</evidence>
<evidence type="ECO:0000313" key="11">
    <source>
        <dbReference type="Proteomes" id="UP000231530"/>
    </source>
</evidence>
<dbReference type="EMBL" id="PFBY01000039">
    <property type="protein sequence ID" value="PIR76146.1"/>
    <property type="molecule type" value="Genomic_DNA"/>
</dbReference>
<name>A0A2H0TX93_9BACT</name>
<dbReference type="PANTHER" id="PTHR43568">
    <property type="entry name" value="P PROTEIN"/>
    <property type="match status" value="1"/>
</dbReference>
<dbReference type="Pfam" id="PF03600">
    <property type="entry name" value="CitMHS"/>
    <property type="match status" value="1"/>
</dbReference>
<dbReference type="CDD" id="cd01116">
    <property type="entry name" value="P_permease"/>
    <property type="match status" value="1"/>
</dbReference>
<feature type="transmembrane region" description="Helical" evidence="8">
    <location>
        <begin position="28"/>
        <end position="45"/>
    </location>
</feature>
<feature type="transmembrane region" description="Helical" evidence="8">
    <location>
        <begin position="6"/>
        <end position="21"/>
    </location>
</feature>
<feature type="transmembrane region" description="Helical" evidence="8">
    <location>
        <begin position="51"/>
        <end position="70"/>
    </location>
</feature>
<keyword evidence="3" id="KW-0813">Transport</keyword>
<evidence type="ECO:0000259" key="9">
    <source>
        <dbReference type="Pfam" id="PF03600"/>
    </source>
</evidence>
<dbReference type="AlphaFoldDB" id="A0A2H0TX93"/>
<evidence type="ECO:0000256" key="6">
    <source>
        <dbReference type="ARBA" id="ARBA00022989"/>
    </source>
</evidence>
<evidence type="ECO:0000256" key="1">
    <source>
        <dbReference type="ARBA" id="ARBA00004651"/>
    </source>
</evidence>
<dbReference type="InterPro" id="IPR051475">
    <property type="entry name" value="Diverse_Ion_Transporter"/>
</dbReference>
<feature type="transmembrane region" description="Helical" evidence="8">
    <location>
        <begin position="403"/>
        <end position="421"/>
    </location>
</feature>
<dbReference type="PANTHER" id="PTHR43568:SF1">
    <property type="entry name" value="P PROTEIN"/>
    <property type="match status" value="1"/>
</dbReference>
<keyword evidence="6 8" id="KW-1133">Transmembrane helix</keyword>
<feature type="transmembrane region" description="Helical" evidence="8">
    <location>
        <begin position="245"/>
        <end position="264"/>
    </location>
</feature>
<evidence type="ECO:0000256" key="4">
    <source>
        <dbReference type="ARBA" id="ARBA00022475"/>
    </source>
</evidence>
<reference evidence="11" key="1">
    <citation type="submission" date="2017-09" db="EMBL/GenBank/DDBJ databases">
        <title>Depth-based differentiation of microbial function through sediment-hosted aquifers and enrichment of novel symbionts in the deep terrestrial subsurface.</title>
        <authorList>
            <person name="Probst A.J."/>
            <person name="Ladd B."/>
            <person name="Jarett J.K."/>
            <person name="Geller-Mcgrath D.E."/>
            <person name="Sieber C.M.K."/>
            <person name="Emerson J.B."/>
            <person name="Anantharaman K."/>
            <person name="Thomas B.C."/>
            <person name="Malmstrom R."/>
            <person name="Stieglmeier M."/>
            <person name="Klingl A."/>
            <person name="Woyke T."/>
            <person name="Ryan C.M."/>
            <person name="Banfield J.F."/>
        </authorList>
    </citation>
    <scope>NUCLEOTIDE SEQUENCE [LARGE SCALE GENOMIC DNA]</scope>
</reference>
<dbReference type="GO" id="GO:0015105">
    <property type="term" value="F:arsenite transmembrane transporter activity"/>
    <property type="evidence" value="ECO:0007669"/>
    <property type="project" value="InterPro"/>
</dbReference>